<keyword evidence="1" id="KW-0812">Transmembrane</keyword>
<evidence type="ECO:0000256" key="1">
    <source>
        <dbReference type="SAM" id="Phobius"/>
    </source>
</evidence>
<accession>A0A8G2FG36</accession>
<evidence type="ECO:0000313" key="4">
    <source>
        <dbReference type="Proteomes" id="UP000199581"/>
    </source>
</evidence>
<reference evidence="3 4" key="1">
    <citation type="submission" date="2016-10" db="EMBL/GenBank/DDBJ databases">
        <authorList>
            <person name="Varghese N."/>
            <person name="Submissions S."/>
        </authorList>
    </citation>
    <scope>NUCLEOTIDE SEQUENCE [LARGE SCALE GENOMIC DNA]</scope>
    <source>
        <strain evidence="3 4">DSM 1741</strain>
    </source>
</reference>
<dbReference type="Proteomes" id="UP000199581">
    <property type="component" value="Unassembled WGS sequence"/>
</dbReference>
<evidence type="ECO:0000313" key="3">
    <source>
        <dbReference type="EMBL" id="SFM21678.1"/>
    </source>
</evidence>
<dbReference type="RefSeq" id="WP_092194556.1">
    <property type="nucleotide sequence ID" value="NZ_FOTO01000022.1"/>
</dbReference>
<keyword evidence="1" id="KW-0472">Membrane</keyword>
<organism evidence="3 4">
    <name type="scientific">Desulfomicrobium norvegicum (strain DSM 1741 / NCIMB 8310)</name>
    <name type="common">Desulfovibrio baculatus (strain Norway 4)</name>
    <name type="synonym">Desulfovibrio desulfuricans (strain Norway 4)</name>
    <dbReference type="NCBI Taxonomy" id="52561"/>
    <lineage>
        <taxon>Bacteria</taxon>
        <taxon>Pseudomonadati</taxon>
        <taxon>Thermodesulfobacteriota</taxon>
        <taxon>Desulfovibrionia</taxon>
        <taxon>Desulfovibrionales</taxon>
        <taxon>Desulfomicrobiaceae</taxon>
        <taxon>Desulfomicrobium</taxon>
    </lineage>
</organism>
<name>A0A8G2FG36_DESNO</name>
<keyword evidence="4" id="KW-1185">Reference proteome</keyword>
<protein>
    <submittedName>
        <fullName evidence="3">VPLPA-CTERM protein sorting domain-containing protein</fullName>
    </submittedName>
</protein>
<feature type="signal peptide" evidence="2">
    <location>
        <begin position="1"/>
        <end position="23"/>
    </location>
</feature>
<keyword evidence="2" id="KW-0732">Signal</keyword>
<gene>
    <name evidence="3" type="ORF">SAMN05421830_1224</name>
</gene>
<feature type="transmembrane region" description="Helical" evidence="1">
    <location>
        <begin position="178"/>
        <end position="197"/>
    </location>
</feature>
<comment type="caution">
    <text evidence="3">The sequence shown here is derived from an EMBL/GenBank/DDBJ whole genome shotgun (WGS) entry which is preliminary data.</text>
</comment>
<dbReference type="EMBL" id="FOTO01000022">
    <property type="protein sequence ID" value="SFM21678.1"/>
    <property type="molecule type" value="Genomic_DNA"/>
</dbReference>
<keyword evidence="1" id="KW-1133">Transmembrane helix</keyword>
<dbReference type="AlphaFoldDB" id="A0A8G2FG36"/>
<proteinExistence type="predicted"/>
<feature type="chain" id="PRO_5034997542" evidence="2">
    <location>
        <begin position="24"/>
        <end position="203"/>
    </location>
</feature>
<sequence length="203" mass="22292">MNWFSRVAFVVLMLMFLAAPGHAAVYSSIDDIFLSGSAFMTDENPRSWQGKDALKGTFDFVYLGAEADHTNVLLKKSSGETIFNTDYTAKDTWARGLEISSLKLDDLDVNGFLGWGNKQYKISSWSDVVHIYQLTSDVIVSGVSLTTGMFIFGFNDDYKQWPCDHPDFDDMVFAAKAVPIPGAALLLGAGLLGIVGVRRKQAA</sequence>
<evidence type="ECO:0000256" key="2">
    <source>
        <dbReference type="SAM" id="SignalP"/>
    </source>
</evidence>